<gene>
    <name evidence="3" type="ORF">OTI717_LOCUS4632</name>
</gene>
<dbReference type="SUPFAM" id="SSF63748">
    <property type="entry name" value="Tudor/PWWP/MBT"/>
    <property type="match status" value="1"/>
</dbReference>
<dbReference type="Proteomes" id="UP000663823">
    <property type="component" value="Unassembled WGS sequence"/>
</dbReference>
<accession>A0A818KX53</accession>
<dbReference type="PANTHER" id="PTHR22948:SF29">
    <property type="entry name" value="FI02030P-RELATED"/>
    <property type="match status" value="1"/>
</dbReference>
<dbReference type="Gene3D" id="2.30.30.140">
    <property type="match status" value="1"/>
</dbReference>
<name>A0A818KX53_9BILA</name>
<proteinExistence type="predicted"/>
<dbReference type="Pfam" id="PF00567">
    <property type="entry name" value="TUDOR"/>
    <property type="match status" value="1"/>
</dbReference>
<dbReference type="AlphaFoldDB" id="A0A818KX53"/>
<dbReference type="Gene3D" id="2.40.50.90">
    <property type="match status" value="1"/>
</dbReference>
<reference evidence="3" key="1">
    <citation type="submission" date="2021-02" db="EMBL/GenBank/DDBJ databases">
        <authorList>
            <person name="Nowell W R."/>
        </authorList>
    </citation>
    <scope>NUCLEOTIDE SEQUENCE</scope>
</reference>
<evidence type="ECO:0000256" key="1">
    <source>
        <dbReference type="SAM" id="MobiDB-lite"/>
    </source>
</evidence>
<comment type="caution">
    <text evidence="3">The sequence shown here is derived from an EMBL/GenBank/DDBJ whole genome shotgun (WGS) entry which is preliminary data.</text>
</comment>
<dbReference type="InterPro" id="IPR050621">
    <property type="entry name" value="Tudor_domain_containing"/>
</dbReference>
<dbReference type="PANTHER" id="PTHR22948">
    <property type="entry name" value="TUDOR DOMAIN CONTAINING PROTEIN"/>
    <property type="match status" value="1"/>
</dbReference>
<sequence length="564" mass="65790">MTHRYSSSSSRPNVNFGTTVSNNSQFNRQHSILSYHIKETHVSIVDPIHDNTPTNEQRKEIRSSLKTPITYNDDFIPIDDFSNGFTYESHLGRFCKNVIVVSARHPHSFFLQTIDDLTYSDNFFSKMNEFYNRCFDAKRLVISKAALRINLCCVTRDETENDVWNRAQLLEYHPETDQCSLLLVDLGTWQECVPRSNLRHILVPFRQECVRSVPCRLAGIAPAKPEKNGLWNECNITDAIKTFRNVIDNVPTEVEVLDCSSNGSYFVNLFVTTHDTFVCVNDFLLYHKIAIPIDDYKILKPEELDPITHEPLLAIIYEFNLQGELLAEEIKANQIKQKEEQRKKYEEQQQYQSNCRLPCVRIIDIPLLSSKKLIFARYNNWVMMPWFSISTLFNPPLSENTIERFALLYKFSPIIITPLTNAVLCANLEKYITSINDNRKINFHGHEIKIALYSIDCVRKLLLNHHCNNEFIFERLDEAREAEMKDDQDFWEVLQQKQSLIENKKLNEESKQSQIALLKSHKDHLEHRLEQMASSNPDYKSIQRQLIDIMEKLSVFSNDSNSSF</sequence>
<dbReference type="InterPro" id="IPR035437">
    <property type="entry name" value="SNase_OB-fold_sf"/>
</dbReference>
<dbReference type="EMBL" id="CAJOAX010000283">
    <property type="protein sequence ID" value="CAF3557578.1"/>
    <property type="molecule type" value="Genomic_DNA"/>
</dbReference>
<feature type="region of interest" description="Disordered" evidence="1">
    <location>
        <begin position="1"/>
        <end position="22"/>
    </location>
</feature>
<protein>
    <recommendedName>
        <fullName evidence="2">Tudor domain-containing protein</fullName>
    </recommendedName>
</protein>
<evidence type="ECO:0000313" key="4">
    <source>
        <dbReference type="Proteomes" id="UP000663823"/>
    </source>
</evidence>
<evidence type="ECO:0000313" key="3">
    <source>
        <dbReference type="EMBL" id="CAF3557578.1"/>
    </source>
</evidence>
<dbReference type="InterPro" id="IPR002999">
    <property type="entry name" value="Tudor"/>
</dbReference>
<evidence type="ECO:0000259" key="2">
    <source>
        <dbReference type="Pfam" id="PF00567"/>
    </source>
</evidence>
<feature type="domain" description="Tudor" evidence="2">
    <location>
        <begin position="97"/>
        <end position="219"/>
    </location>
</feature>
<organism evidence="3 4">
    <name type="scientific">Rotaria sordida</name>
    <dbReference type="NCBI Taxonomy" id="392033"/>
    <lineage>
        <taxon>Eukaryota</taxon>
        <taxon>Metazoa</taxon>
        <taxon>Spiralia</taxon>
        <taxon>Gnathifera</taxon>
        <taxon>Rotifera</taxon>
        <taxon>Eurotatoria</taxon>
        <taxon>Bdelloidea</taxon>
        <taxon>Philodinida</taxon>
        <taxon>Philodinidae</taxon>
        <taxon>Rotaria</taxon>
    </lineage>
</organism>